<accession>A0A1M5AWC7</accession>
<organism evidence="1 2">
    <name type="scientific">Flavobacterium fontis</name>
    <dbReference type="NCBI Taxonomy" id="1124188"/>
    <lineage>
        <taxon>Bacteria</taxon>
        <taxon>Pseudomonadati</taxon>
        <taxon>Bacteroidota</taxon>
        <taxon>Flavobacteriia</taxon>
        <taxon>Flavobacteriales</taxon>
        <taxon>Flavobacteriaceae</taxon>
        <taxon>Flavobacterium</taxon>
    </lineage>
</organism>
<protein>
    <recommendedName>
        <fullName evidence="3">MORN repeat variant</fullName>
    </recommendedName>
</protein>
<evidence type="ECO:0000313" key="2">
    <source>
        <dbReference type="Proteomes" id="UP000184147"/>
    </source>
</evidence>
<dbReference type="OrthoDB" id="1524045at2"/>
<dbReference type="EMBL" id="FQVQ01000007">
    <property type="protein sequence ID" value="SHF34554.1"/>
    <property type="molecule type" value="Genomic_DNA"/>
</dbReference>
<evidence type="ECO:0008006" key="3">
    <source>
        <dbReference type="Google" id="ProtNLM"/>
    </source>
</evidence>
<reference evidence="1 2" key="1">
    <citation type="submission" date="2016-11" db="EMBL/GenBank/DDBJ databases">
        <authorList>
            <person name="Jaros S."/>
            <person name="Januszkiewicz K."/>
            <person name="Wedrychowicz H."/>
        </authorList>
    </citation>
    <scope>NUCLEOTIDE SEQUENCE [LARGE SCALE GENOMIC DNA]</scope>
    <source>
        <strain evidence="1 2">DSM 25660</strain>
    </source>
</reference>
<evidence type="ECO:0000313" key="1">
    <source>
        <dbReference type="EMBL" id="SHF34554.1"/>
    </source>
</evidence>
<name>A0A1M5AWC7_9FLAO</name>
<dbReference type="Gene3D" id="3.90.930.1">
    <property type="match status" value="1"/>
</dbReference>
<keyword evidence="2" id="KW-1185">Reference proteome</keyword>
<gene>
    <name evidence="1" type="ORF">SAMN05444377_10720</name>
</gene>
<dbReference type="STRING" id="1124188.SAMN05444377_10720"/>
<dbReference type="RefSeq" id="WP_073362984.1">
    <property type="nucleotide sequence ID" value="NZ_FQVQ01000007.1"/>
</dbReference>
<dbReference type="Proteomes" id="UP000184147">
    <property type="component" value="Unassembled WGS sequence"/>
</dbReference>
<sequence length="285" mass="34128">MRLIIFYFIGSTILFGQNKEITQTSFYEDGQIKSYILKSNYTHNENMYVLFDSICDKKKQKQRIVRQCTFDSNNWNNDMYYYKDSLMVYYRYGFKRKPSIGLTEYNILFLSKEKKSIGIDIEFNKDSLISRVLIYKPKHKKLEIDKIYSDFHTDPIAMKGSYLLIIDDETSIEINFLKKNIIKNISYYSDLTSDDNDFLRTYVLFHENNKPKEYGDFRYKVGRVGKWYTYYVNGQLESEGEYCGSEIDYNGNEFNLKKDGKWTYYTQQGCIDKEENWDKGKLINR</sequence>
<dbReference type="AlphaFoldDB" id="A0A1M5AWC7"/>
<proteinExistence type="predicted"/>